<dbReference type="InterPro" id="IPR017871">
    <property type="entry name" value="ABC_transporter-like_CS"/>
</dbReference>
<comment type="caution">
    <text evidence="11">The sequence shown here is derived from an EMBL/GenBank/DDBJ whole genome shotgun (WGS) entry which is preliminary data.</text>
</comment>
<evidence type="ECO:0000256" key="2">
    <source>
        <dbReference type="ARBA" id="ARBA00022448"/>
    </source>
</evidence>
<evidence type="ECO:0000256" key="9">
    <source>
        <dbReference type="ARBA" id="ARBA00023136"/>
    </source>
</evidence>
<feature type="domain" description="ABC transporter" evidence="10">
    <location>
        <begin position="8"/>
        <end position="246"/>
    </location>
</feature>
<evidence type="ECO:0000256" key="4">
    <source>
        <dbReference type="ARBA" id="ARBA00022496"/>
    </source>
</evidence>
<dbReference type="RefSeq" id="WP_301572152.1">
    <property type="nucleotide sequence ID" value="NZ_JAPWIE010000004.1"/>
</dbReference>
<dbReference type="GO" id="GO:0005524">
    <property type="term" value="F:ATP binding"/>
    <property type="evidence" value="ECO:0007669"/>
    <property type="project" value="UniProtKB-KW"/>
</dbReference>
<dbReference type="Proteomes" id="UP001067235">
    <property type="component" value="Unassembled WGS sequence"/>
</dbReference>
<dbReference type="PANTHER" id="PTHR42771:SF2">
    <property type="entry name" value="IRON(3+)-HYDROXAMATE IMPORT ATP-BINDING PROTEIN FHUC"/>
    <property type="match status" value="1"/>
</dbReference>
<keyword evidence="5" id="KW-0547">Nucleotide-binding</keyword>
<dbReference type="InterPro" id="IPR027417">
    <property type="entry name" value="P-loop_NTPase"/>
</dbReference>
<dbReference type="EMBL" id="JAPWIE010000004">
    <property type="protein sequence ID" value="MCZ4551353.1"/>
    <property type="molecule type" value="Genomic_DNA"/>
</dbReference>
<keyword evidence="8" id="KW-0406">Ion transport</keyword>
<evidence type="ECO:0000313" key="12">
    <source>
        <dbReference type="Proteomes" id="UP001067235"/>
    </source>
</evidence>
<dbReference type="Pfam" id="PF00005">
    <property type="entry name" value="ABC_tran"/>
    <property type="match status" value="1"/>
</dbReference>
<proteinExistence type="predicted"/>
<evidence type="ECO:0000256" key="3">
    <source>
        <dbReference type="ARBA" id="ARBA00022475"/>
    </source>
</evidence>
<protein>
    <submittedName>
        <fullName evidence="11">ABC transporter ATP-binding protein</fullName>
    </submittedName>
</protein>
<keyword evidence="9" id="KW-0472">Membrane</keyword>
<comment type="subcellular location">
    <subcellularLocation>
        <location evidence="1">Cell membrane</location>
        <topology evidence="1">Peripheral membrane protein</topology>
    </subcellularLocation>
</comment>
<accession>A0ABT4MWF9</accession>
<evidence type="ECO:0000259" key="10">
    <source>
        <dbReference type="PROSITE" id="PS50893"/>
    </source>
</evidence>
<keyword evidence="7" id="KW-0408">Iron</keyword>
<keyword evidence="6 11" id="KW-0067">ATP-binding</keyword>
<evidence type="ECO:0000256" key="7">
    <source>
        <dbReference type="ARBA" id="ARBA00023004"/>
    </source>
</evidence>
<dbReference type="InterPro" id="IPR051535">
    <property type="entry name" value="Siderophore_ABC-ATPase"/>
</dbReference>
<evidence type="ECO:0000256" key="5">
    <source>
        <dbReference type="ARBA" id="ARBA00022741"/>
    </source>
</evidence>
<reference evidence="11" key="1">
    <citation type="submission" date="2022-12" db="EMBL/GenBank/DDBJ databases">
        <authorList>
            <person name="Krivoruchko A.V."/>
            <person name="Elkin A."/>
        </authorList>
    </citation>
    <scope>NUCLEOTIDE SEQUENCE</scope>
    <source>
        <strain evidence="11">IEGM 1388</strain>
    </source>
</reference>
<dbReference type="PROSITE" id="PS50893">
    <property type="entry name" value="ABC_TRANSPORTER_2"/>
    <property type="match status" value="1"/>
</dbReference>
<evidence type="ECO:0000256" key="6">
    <source>
        <dbReference type="ARBA" id="ARBA00022840"/>
    </source>
</evidence>
<dbReference type="PROSITE" id="PS00211">
    <property type="entry name" value="ABC_TRANSPORTER_1"/>
    <property type="match status" value="1"/>
</dbReference>
<organism evidence="11 12">
    <name type="scientific">Gordonia rubripertincta</name>
    <name type="common">Rhodococcus corallinus</name>
    <dbReference type="NCBI Taxonomy" id="36822"/>
    <lineage>
        <taxon>Bacteria</taxon>
        <taxon>Bacillati</taxon>
        <taxon>Actinomycetota</taxon>
        <taxon>Actinomycetes</taxon>
        <taxon>Mycobacteriales</taxon>
        <taxon>Gordoniaceae</taxon>
        <taxon>Gordonia</taxon>
    </lineage>
</organism>
<dbReference type="Gene3D" id="3.40.50.300">
    <property type="entry name" value="P-loop containing nucleotide triphosphate hydrolases"/>
    <property type="match status" value="1"/>
</dbReference>
<evidence type="ECO:0000256" key="1">
    <source>
        <dbReference type="ARBA" id="ARBA00004202"/>
    </source>
</evidence>
<keyword evidence="2" id="KW-0813">Transport</keyword>
<dbReference type="CDD" id="cd03214">
    <property type="entry name" value="ABC_Iron-Siderophores_B12_Hemin"/>
    <property type="match status" value="1"/>
</dbReference>
<dbReference type="InterPro" id="IPR003439">
    <property type="entry name" value="ABC_transporter-like_ATP-bd"/>
</dbReference>
<evidence type="ECO:0000256" key="8">
    <source>
        <dbReference type="ARBA" id="ARBA00023065"/>
    </source>
</evidence>
<dbReference type="PANTHER" id="PTHR42771">
    <property type="entry name" value="IRON(3+)-HYDROXAMATE IMPORT ATP-BINDING PROTEIN FHUC"/>
    <property type="match status" value="1"/>
</dbReference>
<dbReference type="SUPFAM" id="SSF52540">
    <property type="entry name" value="P-loop containing nucleoside triphosphate hydrolases"/>
    <property type="match status" value="1"/>
</dbReference>
<keyword evidence="3" id="KW-1003">Cell membrane</keyword>
<sequence length="263" mass="28788">MTENPLLLEGLDLELGYTGRGRRVIDGLDVQITPGTATALVGPNGSGKSTLLMALARVLTPRRGQVRLNGIPLSARKSIEVARELAILPQSSVVPAGLRVRELVEQGRYPRLGPLAMLSRHDDDVMARAMIMAGVEPLADRRLDTLSGGERQRAWIAMALAQDTSILLLDEPTTYLDIRHQIDLMQLVVELVATHNKTVVMVLHDINQAARYCDRIIAMREGAIVADGHPDDVVTTDLLHTVFDVRAQISRDPVSGRPMFTAQ</sequence>
<dbReference type="SMART" id="SM00382">
    <property type="entry name" value="AAA"/>
    <property type="match status" value="1"/>
</dbReference>
<dbReference type="InterPro" id="IPR003593">
    <property type="entry name" value="AAA+_ATPase"/>
</dbReference>
<keyword evidence="12" id="KW-1185">Reference proteome</keyword>
<gene>
    <name evidence="11" type="ORF">O4213_15285</name>
</gene>
<keyword evidence="4" id="KW-0410">Iron transport</keyword>
<name>A0ABT4MWF9_GORRU</name>
<evidence type="ECO:0000313" key="11">
    <source>
        <dbReference type="EMBL" id="MCZ4551353.1"/>
    </source>
</evidence>